<dbReference type="GO" id="GO:0016491">
    <property type="term" value="F:oxidoreductase activity"/>
    <property type="evidence" value="ECO:0007669"/>
    <property type="project" value="UniProtKB-KW"/>
</dbReference>
<dbReference type="PANTHER" id="PTHR13887:SF14">
    <property type="entry name" value="DISULFIDE BOND FORMATION PROTEIN D"/>
    <property type="match status" value="1"/>
</dbReference>
<accession>K9W3H4</accession>
<dbReference type="PANTHER" id="PTHR13887">
    <property type="entry name" value="GLUTATHIONE S-TRANSFERASE KAPPA"/>
    <property type="match status" value="1"/>
</dbReference>
<evidence type="ECO:0000313" key="7">
    <source>
        <dbReference type="EMBL" id="AFZ13980.1"/>
    </source>
</evidence>
<dbReference type="HOGENOM" id="CLU_000288_47_4_3"/>
<evidence type="ECO:0000256" key="3">
    <source>
        <dbReference type="ARBA" id="ARBA00023002"/>
    </source>
</evidence>
<dbReference type="InterPro" id="IPR013766">
    <property type="entry name" value="Thioredoxin_domain"/>
</dbReference>
<dbReference type="RefSeq" id="WP_015204087.1">
    <property type="nucleotide sequence ID" value="NC_019753.1"/>
</dbReference>
<dbReference type="EMBL" id="CP003620">
    <property type="protein sequence ID" value="AFZ13980.1"/>
    <property type="molecule type" value="Genomic_DNA"/>
</dbReference>
<keyword evidence="3" id="KW-0560">Oxidoreductase</keyword>
<evidence type="ECO:0000256" key="4">
    <source>
        <dbReference type="ARBA" id="ARBA00023157"/>
    </source>
</evidence>
<dbReference type="OrthoDB" id="117402at2"/>
<dbReference type="InterPro" id="IPR036249">
    <property type="entry name" value="Thioredoxin-like_sf"/>
</dbReference>
<protein>
    <submittedName>
        <fullName evidence="7">DSBA oxidoreductase</fullName>
    </submittedName>
</protein>
<keyword evidence="2" id="KW-0732">Signal</keyword>
<keyword evidence="5" id="KW-0676">Redox-active center</keyword>
<dbReference type="Gene3D" id="3.40.30.10">
    <property type="entry name" value="Glutaredoxin"/>
    <property type="match status" value="1"/>
</dbReference>
<dbReference type="SUPFAM" id="SSF52833">
    <property type="entry name" value="Thioredoxin-like"/>
    <property type="match status" value="1"/>
</dbReference>
<keyword evidence="4" id="KW-1015">Disulfide bond</keyword>
<organism evidence="7 8">
    <name type="scientific">Crinalium epipsammum PCC 9333</name>
    <dbReference type="NCBI Taxonomy" id="1173022"/>
    <lineage>
        <taxon>Bacteria</taxon>
        <taxon>Bacillati</taxon>
        <taxon>Cyanobacteriota</taxon>
        <taxon>Cyanophyceae</taxon>
        <taxon>Gomontiellales</taxon>
        <taxon>Gomontiellaceae</taxon>
        <taxon>Crinalium</taxon>
    </lineage>
</organism>
<reference evidence="7 8" key="1">
    <citation type="submission" date="2012-06" db="EMBL/GenBank/DDBJ databases">
        <title>Finished chromosome of genome of Crinalium epipsammum PCC 9333.</title>
        <authorList>
            <consortium name="US DOE Joint Genome Institute"/>
            <person name="Gugger M."/>
            <person name="Coursin T."/>
            <person name="Rippka R."/>
            <person name="Tandeau De Marsac N."/>
            <person name="Huntemann M."/>
            <person name="Wei C.-L."/>
            <person name="Han J."/>
            <person name="Detter J.C."/>
            <person name="Han C."/>
            <person name="Tapia R."/>
            <person name="Davenport K."/>
            <person name="Daligault H."/>
            <person name="Erkkila T."/>
            <person name="Gu W."/>
            <person name="Munk A.C.C."/>
            <person name="Teshima H."/>
            <person name="Xu Y."/>
            <person name="Chain P."/>
            <person name="Chen A."/>
            <person name="Krypides N."/>
            <person name="Mavromatis K."/>
            <person name="Markowitz V."/>
            <person name="Szeto E."/>
            <person name="Ivanova N."/>
            <person name="Mikhailova N."/>
            <person name="Ovchinnikova G."/>
            <person name="Pagani I."/>
            <person name="Pati A."/>
            <person name="Goodwin L."/>
            <person name="Peters L."/>
            <person name="Pitluck S."/>
            <person name="Woyke T."/>
            <person name="Kerfeld C."/>
        </authorList>
    </citation>
    <scope>NUCLEOTIDE SEQUENCE [LARGE SCALE GENOMIC DNA]</scope>
    <source>
        <strain evidence="7 8">PCC 9333</strain>
    </source>
</reference>
<proteinExistence type="inferred from homology"/>
<comment type="similarity">
    <text evidence="1">Belongs to the thioredoxin family. DsbA subfamily.</text>
</comment>
<evidence type="ECO:0000259" key="6">
    <source>
        <dbReference type="PROSITE" id="PS51352"/>
    </source>
</evidence>
<dbReference type="KEGG" id="cep:Cri9333_3142"/>
<gene>
    <name evidence="7" type="ORF">Cri9333_3142</name>
</gene>
<evidence type="ECO:0000256" key="2">
    <source>
        <dbReference type="ARBA" id="ARBA00022729"/>
    </source>
</evidence>
<keyword evidence="8" id="KW-1185">Reference proteome</keyword>
<dbReference type="AlphaFoldDB" id="K9W3H4"/>
<dbReference type="Proteomes" id="UP000010472">
    <property type="component" value="Chromosome"/>
</dbReference>
<dbReference type="Pfam" id="PF13462">
    <property type="entry name" value="Thioredoxin_4"/>
    <property type="match status" value="1"/>
</dbReference>
<name>K9W3H4_9CYAN</name>
<evidence type="ECO:0000256" key="5">
    <source>
        <dbReference type="ARBA" id="ARBA00023284"/>
    </source>
</evidence>
<dbReference type="eggNOG" id="COG1651">
    <property type="taxonomic scope" value="Bacteria"/>
</dbReference>
<evidence type="ECO:0000313" key="8">
    <source>
        <dbReference type="Proteomes" id="UP000010472"/>
    </source>
</evidence>
<feature type="domain" description="Thioredoxin" evidence="6">
    <location>
        <begin position="52"/>
        <end position="215"/>
    </location>
</feature>
<dbReference type="STRING" id="1173022.Cri9333_3142"/>
<evidence type="ECO:0000256" key="1">
    <source>
        <dbReference type="ARBA" id="ARBA00005791"/>
    </source>
</evidence>
<dbReference type="InterPro" id="IPR012336">
    <property type="entry name" value="Thioredoxin-like_fold"/>
</dbReference>
<sequence>MFVIKFGAIARTTAKKALQLAATLILCVVMLFYSLPVQAASKINPQLEQQVLQIIRQHPEVVIESVQAYQQQQQQQVQQAQQAFVQDLKTNPQKIIGKSPTTGANEQKIVLIEFSDFQCPYCAEAHKTLKQFMAKHQDEVKLVYKHFPLTTVHAEALVAAQAAWAANQQGKFWQYEDELFSNQDKLGEEFYLATAQKLDLDLEKFKSDRNAALLSIQQDMQLGQQLGLSGTPFFLMFPTGNSEADGKVFSGAVQLSDLEKIFAAVH</sequence>
<dbReference type="PROSITE" id="PS51352">
    <property type="entry name" value="THIOREDOXIN_2"/>
    <property type="match status" value="1"/>
</dbReference>